<evidence type="ECO:0000256" key="4">
    <source>
        <dbReference type="ARBA" id="ARBA00032108"/>
    </source>
</evidence>
<evidence type="ECO:0000256" key="5">
    <source>
        <dbReference type="SAM" id="MobiDB-lite"/>
    </source>
</evidence>
<dbReference type="SUPFAM" id="SSF54106">
    <property type="entry name" value="LysM domain"/>
    <property type="match status" value="2"/>
</dbReference>
<feature type="domain" description="LysM" evidence="6">
    <location>
        <begin position="287"/>
        <end position="330"/>
    </location>
</feature>
<keyword evidence="3" id="KW-0378">Hydrolase</keyword>
<proteinExistence type="predicted"/>
<feature type="domain" description="LysM" evidence="6">
    <location>
        <begin position="230"/>
        <end position="273"/>
    </location>
</feature>
<dbReference type="InterPro" id="IPR036779">
    <property type="entry name" value="LysM_dom_sf"/>
</dbReference>
<evidence type="ECO:0000313" key="7">
    <source>
        <dbReference type="EMBL" id="MDT0553284.1"/>
    </source>
</evidence>
<dbReference type="PROSITE" id="PS51782">
    <property type="entry name" value="LYSM"/>
    <property type="match status" value="2"/>
</dbReference>
<keyword evidence="8" id="KW-1185">Reference proteome</keyword>
<keyword evidence="2" id="KW-0081">Bacteriolytic enzyme</keyword>
<dbReference type="CDD" id="cd00118">
    <property type="entry name" value="LysM"/>
    <property type="match status" value="2"/>
</dbReference>
<protein>
    <recommendedName>
        <fullName evidence="4">Peptidoglycan hydrolase</fullName>
    </recommendedName>
</protein>
<accession>A0ABU2Y513</accession>
<name>A0ABU2Y513_9FLAO</name>
<dbReference type="Gene3D" id="1.10.530.10">
    <property type="match status" value="1"/>
</dbReference>
<sequence>MKFKITLIVFAAFLVASCSSRKRVVNENSKNKVEKKEVESKFTPKKEQPKTKKKVTYKDAKGAYIAKYSEIAMEEMRRYKIPASITLAQGVLESRSGQSQLTTRSNNHFGIKCHKGWTGGKTYHDDDEKGECFRVYKHPEKSFRDHSLFLAERKRYAGLFELKITDYKGWAKGLKKAGYATDKSYPQKLISIIETHELYDYDDLVLGKKKRKRVKKEEYVVTPSKVSSKGTIEVQYGESLYSISKRFGLTIDELKKMNNLKSNNLSVGQMLLVKEQKKRKQNDRKEKLITVKKGDTLYGLAKKHKVTVTQLKDWNRLLDNTLSIGQELIVNK</sequence>
<organism evidence="7 8">
    <name type="scientific">Urechidicola vernalis</name>
    <dbReference type="NCBI Taxonomy" id="3075600"/>
    <lineage>
        <taxon>Bacteria</taxon>
        <taxon>Pseudomonadati</taxon>
        <taxon>Bacteroidota</taxon>
        <taxon>Flavobacteriia</taxon>
        <taxon>Flavobacteriales</taxon>
        <taxon>Flavobacteriaceae</taxon>
        <taxon>Urechidicola</taxon>
    </lineage>
</organism>
<evidence type="ECO:0000256" key="1">
    <source>
        <dbReference type="ARBA" id="ARBA00022529"/>
    </source>
</evidence>
<keyword evidence="1" id="KW-0929">Antimicrobial</keyword>
<dbReference type="InterPro" id="IPR051056">
    <property type="entry name" value="Glycosyl_Hydrolase_73"/>
</dbReference>
<comment type="caution">
    <text evidence="7">The sequence shown here is derived from an EMBL/GenBank/DDBJ whole genome shotgun (WGS) entry which is preliminary data.</text>
</comment>
<dbReference type="EMBL" id="JAVRHV010000003">
    <property type="protein sequence ID" value="MDT0553284.1"/>
    <property type="molecule type" value="Genomic_DNA"/>
</dbReference>
<dbReference type="InterPro" id="IPR018392">
    <property type="entry name" value="LysM"/>
</dbReference>
<gene>
    <name evidence="7" type="ORF">RM519_08515</name>
</gene>
<dbReference type="PROSITE" id="PS51257">
    <property type="entry name" value="PROKAR_LIPOPROTEIN"/>
    <property type="match status" value="1"/>
</dbReference>
<dbReference type="SMART" id="SM00047">
    <property type="entry name" value="LYZ2"/>
    <property type="match status" value="1"/>
</dbReference>
<dbReference type="Pfam" id="PF01476">
    <property type="entry name" value="LysM"/>
    <property type="match status" value="2"/>
</dbReference>
<reference evidence="7 8" key="1">
    <citation type="submission" date="2023-09" db="EMBL/GenBank/DDBJ databases">
        <authorList>
            <person name="Rey-Velasco X."/>
        </authorList>
    </citation>
    <scope>NUCLEOTIDE SEQUENCE [LARGE SCALE GENOMIC DNA]</scope>
    <source>
        <strain evidence="7 8">P050</strain>
    </source>
</reference>
<feature type="compositionally biased region" description="Basic and acidic residues" evidence="5">
    <location>
        <begin position="29"/>
        <end position="51"/>
    </location>
</feature>
<evidence type="ECO:0000259" key="6">
    <source>
        <dbReference type="PROSITE" id="PS51782"/>
    </source>
</evidence>
<evidence type="ECO:0000256" key="3">
    <source>
        <dbReference type="ARBA" id="ARBA00022801"/>
    </source>
</evidence>
<dbReference type="Pfam" id="PF01832">
    <property type="entry name" value="Glucosaminidase"/>
    <property type="match status" value="1"/>
</dbReference>
<dbReference type="PANTHER" id="PTHR33308:SF9">
    <property type="entry name" value="PEPTIDOGLYCAN HYDROLASE FLGJ"/>
    <property type="match status" value="1"/>
</dbReference>
<dbReference type="InterPro" id="IPR002901">
    <property type="entry name" value="MGlyc_endo_b_GlcNAc-like_dom"/>
</dbReference>
<dbReference type="SMART" id="SM00257">
    <property type="entry name" value="LysM"/>
    <property type="match status" value="2"/>
</dbReference>
<feature type="region of interest" description="Disordered" evidence="5">
    <location>
        <begin position="26"/>
        <end position="51"/>
    </location>
</feature>
<dbReference type="PANTHER" id="PTHR33308">
    <property type="entry name" value="PEPTIDOGLYCAN HYDROLASE FLGJ"/>
    <property type="match status" value="1"/>
</dbReference>
<evidence type="ECO:0000256" key="2">
    <source>
        <dbReference type="ARBA" id="ARBA00022638"/>
    </source>
</evidence>
<dbReference type="Proteomes" id="UP001252186">
    <property type="component" value="Unassembled WGS sequence"/>
</dbReference>
<dbReference type="Gene3D" id="3.10.350.10">
    <property type="entry name" value="LysM domain"/>
    <property type="match status" value="2"/>
</dbReference>
<evidence type="ECO:0000313" key="8">
    <source>
        <dbReference type="Proteomes" id="UP001252186"/>
    </source>
</evidence>
<dbReference type="RefSeq" id="WP_311593279.1">
    <property type="nucleotide sequence ID" value="NZ_JAVRHV010000003.1"/>
</dbReference>